<dbReference type="GeneID" id="54478483"/>
<name>A0A6A6PNJ1_9PEZI</name>
<protein>
    <submittedName>
        <fullName evidence="1">Uncharacterized protein</fullName>
    </submittedName>
</protein>
<reference evidence="1" key="1">
    <citation type="journal article" date="2020" name="Stud. Mycol.">
        <title>101 Dothideomycetes genomes: a test case for predicting lifestyles and emergence of pathogens.</title>
        <authorList>
            <person name="Haridas S."/>
            <person name="Albert R."/>
            <person name="Binder M."/>
            <person name="Bloem J."/>
            <person name="Labutti K."/>
            <person name="Salamov A."/>
            <person name="Andreopoulos B."/>
            <person name="Baker S."/>
            <person name="Barry K."/>
            <person name="Bills G."/>
            <person name="Bluhm B."/>
            <person name="Cannon C."/>
            <person name="Castanera R."/>
            <person name="Culley D."/>
            <person name="Daum C."/>
            <person name="Ezra D."/>
            <person name="Gonzalez J."/>
            <person name="Henrissat B."/>
            <person name="Kuo A."/>
            <person name="Liang C."/>
            <person name="Lipzen A."/>
            <person name="Lutzoni F."/>
            <person name="Magnuson J."/>
            <person name="Mondo S."/>
            <person name="Nolan M."/>
            <person name="Ohm R."/>
            <person name="Pangilinan J."/>
            <person name="Park H.-J."/>
            <person name="Ramirez L."/>
            <person name="Alfaro M."/>
            <person name="Sun H."/>
            <person name="Tritt A."/>
            <person name="Yoshinaga Y."/>
            <person name="Zwiers L.-H."/>
            <person name="Turgeon B."/>
            <person name="Goodwin S."/>
            <person name="Spatafora J."/>
            <person name="Crous P."/>
            <person name="Grigoriev I."/>
        </authorList>
    </citation>
    <scope>NUCLEOTIDE SEQUENCE</scope>
    <source>
        <strain evidence="1">CBS 113389</strain>
    </source>
</reference>
<keyword evidence="2" id="KW-1185">Reference proteome</keyword>
<proteinExistence type="predicted"/>
<evidence type="ECO:0000313" key="2">
    <source>
        <dbReference type="Proteomes" id="UP000799767"/>
    </source>
</evidence>
<evidence type="ECO:0000313" key="1">
    <source>
        <dbReference type="EMBL" id="KAF2481572.1"/>
    </source>
</evidence>
<accession>A0A6A6PNJ1</accession>
<dbReference type="EMBL" id="MU001638">
    <property type="protein sequence ID" value="KAF2481572.1"/>
    <property type="molecule type" value="Genomic_DNA"/>
</dbReference>
<organism evidence="1 2">
    <name type="scientific">Neohortaea acidophila</name>
    <dbReference type="NCBI Taxonomy" id="245834"/>
    <lineage>
        <taxon>Eukaryota</taxon>
        <taxon>Fungi</taxon>
        <taxon>Dikarya</taxon>
        <taxon>Ascomycota</taxon>
        <taxon>Pezizomycotina</taxon>
        <taxon>Dothideomycetes</taxon>
        <taxon>Dothideomycetidae</taxon>
        <taxon>Mycosphaerellales</taxon>
        <taxon>Teratosphaeriaceae</taxon>
        <taxon>Neohortaea</taxon>
    </lineage>
</organism>
<dbReference type="Proteomes" id="UP000799767">
    <property type="component" value="Unassembled WGS sequence"/>
</dbReference>
<sequence>MDDEMGHSPAHNLTIATRPMIDIILSTFPDILELATCPNSATPPERSKSHFARLWTTYSKTETHKIQKDLASGEQTRQVVETLDQHSGILDEMKATRSAIAEERTARGRVIDLRARVEHLEPELSAASSALTVREMELTLERGKMVTVERDLAALKTKSNELTLELDTTSASLVKERSKVVGLDGDLTSLGETMRVDLDDTNANLTSERGRVGDLQGSVAELQQVLKRAEDDGWIQPTAAKDELSTAKEHVAMEQLGGQLDATLNEMPVHKCSAEVVVIGQKLPRNW</sequence>
<dbReference type="AlphaFoldDB" id="A0A6A6PNJ1"/>
<dbReference type="RefSeq" id="XP_033588142.1">
    <property type="nucleotide sequence ID" value="XM_033737481.1"/>
</dbReference>
<gene>
    <name evidence="1" type="ORF">BDY17DRAFT_326253</name>
</gene>